<dbReference type="CDD" id="cd05289">
    <property type="entry name" value="MDR_like_2"/>
    <property type="match status" value="1"/>
</dbReference>
<protein>
    <submittedName>
        <fullName evidence="3">Zinc-binding oxidoreductase</fullName>
    </submittedName>
</protein>
<keyword evidence="1" id="KW-0560">Oxidoreductase</keyword>
<dbReference type="InterPro" id="IPR013154">
    <property type="entry name" value="ADH-like_N"/>
</dbReference>
<dbReference type="PATRIC" id="fig|1125630.4.peg.2266"/>
<dbReference type="Gene3D" id="3.40.50.720">
    <property type="entry name" value="NAD(P)-binding Rossmann-like Domain"/>
    <property type="match status" value="1"/>
</dbReference>
<dbReference type="GO" id="GO:0008270">
    <property type="term" value="F:zinc ion binding"/>
    <property type="evidence" value="ECO:0007669"/>
    <property type="project" value="InterPro"/>
</dbReference>
<dbReference type="Pfam" id="PF13602">
    <property type="entry name" value="ADH_zinc_N_2"/>
    <property type="match status" value="1"/>
</dbReference>
<dbReference type="RefSeq" id="WP_004151592.1">
    <property type="nucleotide sequence ID" value="NC_016845.1"/>
</dbReference>
<dbReference type="AlphaFoldDB" id="A0A0H3GS18"/>
<dbReference type="InterPro" id="IPR002364">
    <property type="entry name" value="Quin_OxRdtase/zeta-crystal_CS"/>
</dbReference>
<keyword evidence="4" id="KW-1185">Reference proteome</keyword>
<name>A0A0H3GS18_KLEPH</name>
<dbReference type="PANTHER" id="PTHR11695:SF294">
    <property type="entry name" value="RETICULON-4-INTERACTING PROTEIN 1, MITOCHONDRIAL"/>
    <property type="match status" value="1"/>
</dbReference>
<dbReference type="InterPro" id="IPR050700">
    <property type="entry name" value="YIM1/Zinc_Alcohol_DH_Fams"/>
</dbReference>
<accession>A0A0H3GS18</accession>
<dbReference type="SUPFAM" id="SSF50129">
    <property type="entry name" value="GroES-like"/>
    <property type="match status" value="1"/>
</dbReference>
<reference evidence="3 4" key="1">
    <citation type="journal article" date="2012" name="J. Bacteriol.">
        <title>Complete genome sequence of Klebsiella pneumoniae subsp. pneumoniae HS11286, a multidrug-resistant strain isolated from human sputum.</title>
        <authorList>
            <person name="Liu P."/>
            <person name="Li P."/>
            <person name="Jiang X."/>
            <person name="Bi D."/>
            <person name="Xie Y."/>
            <person name="Tai C."/>
            <person name="Deng Z."/>
            <person name="Rajakumar K."/>
            <person name="Ou H.Y."/>
        </authorList>
    </citation>
    <scope>NUCLEOTIDE SEQUENCE [LARGE SCALE GENOMIC DNA]</scope>
    <source>
        <strain evidence="3 4">HS11286</strain>
    </source>
</reference>
<evidence type="ECO:0000259" key="2">
    <source>
        <dbReference type="SMART" id="SM00829"/>
    </source>
</evidence>
<organism evidence="3 4">
    <name type="scientific">Klebsiella pneumoniae subsp. pneumoniae (strain HS11286)</name>
    <dbReference type="NCBI Taxonomy" id="1125630"/>
    <lineage>
        <taxon>Bacteria</taxon>
        <taxon>Pseudomonadati</taxon>
        <taxon>Pseudomonadota</taxon>
        <taxon>Gammaproteobacteria</taxon>
        <taxon>Enterobacterales</taxon>
        <taxon>Enterobacteriaceae</taxon>
        <taxon>Klebsiella/Raoultella group</taxon>
        <taxon>Klebsiella</taxon>
        <taxon>Klebsiella pneumoniae complex</taxon>
    </lineage>
</organism>
<dbReference type="STRING" id="1125630.KPHS_23340"/>
<dbReference type="EMBL" id="CP003200">
    <property type="protein sequence ID" value="AEW61032.1"/>
    <property type="molecule type" value="Genomic_DNA"/>
</dbReference>
<proteinExistence type="predicted"/>
<dbReference type="PROSITE" id="PS01162">
    <property type="entry name" value="QOR_ZETA_CRYSTAL"/>
    <property type="match status" value="1"/>
</dbReference>
<dbReference type="KEGG" id="kpm:KPHS_23340"/>
<gene>
    <name evidence="3" type="ordered locus">KPHS_23340</name>
</gene>
<dbReference type="SMART" id="SM00829">
    <property type="entry name" value="PKS_ER"/>
    <property type="match status" value="1"/>
</dbReference>
<dbReference type="PANTHER" id="PTHR11695">
    <property type="entry name" value="ALCOHOL DEHYDROGENASE RELATED"/>
    <property type="match status" value="1"/>
</dbReference>
<dbReference type="RefSeq" id="YP_005226634.1">
    <property type="nucleotide sequence ID" value="NC_016845.1"/>
</dbReference>
<dbReference type="Proteomes" id="UP000007841">
    <property type="component" value="Chromosome"/>
</dbReference>
<evidence type="ECO:0000313" key="4">
    <source>
        <dbReference type="Proteomes" id="UP000007841"/>
    </source>
</evidence>
<evidence type="ECO:0000256" key="1">
    <source>
        <dbReference type="ARBA" id="ARBA00023002"/>
    </source>
</evidence>
<dbReference type="InterPro" id="IPR036291">
    <property type="entry name" value="NAD(P)-bd_dom_sf"/>
</dbReference>
<dbReference type="GO" id="GO:0016491">
    <property type="term" value="F:oxidoreductase activity"/>
    <property type="evidence" value="ECO:0007669"/>
    <property type="project" value="UniProtKB-KW"/>
</dbReference>
<dbReference type="InterPro" id="IPR020843">
    <property type="entry name" value="ER"/>
</dbReference>
<dbReference type="InterPro" id="IPR011032">
    <property type="entry name" value="GroES-like_sf"/>
</dbReference>
<sequence length="344" mass="36415">MSTQMMKAVQQHAFGGPEVLSYEDAPMPVLQAGEVLVQVHAVGVNPPDSYLRDGYQQLPPEWRPEVRFPLILGTDLSGVVVARADDVREVAVGDEVYAMARFPEGAAGGSRAYAEYVSVPVSDLARKPLTLSHQQAAAVPMSLLTAWQFMIDPGHEVANPLQPGPHRPVPLAGKRVLVNGAAGGVGHFAMQLAKWQGAEVIAVAAGRHEAFLRQLGADSVIDYTTTAVEETVRDLDLVIDAPGGPASGRFLRTLRPGGALYPIFPLGFAGAEEARQRGVTVSTTQVRSSGAQLARLADLLDAGVIQVAIDSVFPLAQVQMAHERAAQGHLEGKIVLSVMDSSAG</sequence>
<dbReference type="GeneID" id="11847352"/>
<dbReference type="HOGENOM" id="CLU_026673_3_3_6"/>
<evidence type="ECO:0000313" key="3">
    <source>
        <dbReference type="EMBL" id="AEW61032.1"/>
    </source>
</evidence>
<feature type="domain" description="Enoyl reductase (ER)" evidence="2">
    <location>
        <begin position="15"/>
        <end position="336"/>
    </location>
</feature>
<dbReference type="Pfam" id="PF08240">
    <property type="entry name" value="ADH_N"/>
    <property type="match status" value="1"/>
</dbReference>
<dbReference type="SUPFAM" id="SSF51735">
    <property type="entry name" value="NAD(P)-binding Rossmann-fold domains"/>
    <property type="match status" value="1"/>
</dbReference>
<dbReference type="Gene3D" id="3.90.180.10">
    <property type="entry name" value="Medium-chain alcohol dehydrogenases, catalytic domain"/>
    <property type="match status" value="1"/>
</dbReference>